<evidence type="ECO:0008006" key="8">
    <source>
        <dbReference type="Google" id="ProtNLM"/>
    </source>
</evidence>
<evidence type="ECO:0000256" key="4">
    <source>
        <dbReference type="ARBA" id="ARBA00023187"/>
    </source>
</evidence>
<evidence type="ECO:0000256" key="3">
    <source>
        <dbReference type="ARBA" id="ARBA00022664"/>
    </source>
</evidence>
<comment type="similarity">
    <text evidence="2">Belongs to the CWC15 family.</text>
</comment>
<evidence type="ECO:0000313" key="6">
    <source>
        <dbReference type="EMBL" id="KAF7782766.1"/>
    </source>
</evidence>
<evidence type="ECO:0000256" key="5">
    <source>
        <dbReference type="SAM" id="MobiDB-lite"/>
    </source>
</evidence>
<keyword evidence="4" id="KW-0508">mRNA splicing</keyword>
<gene>
    <name evidence="6" type="ORF">Agabi119p4_2142</name>
</gene>
<feature type="compositionally biased region" description="Acidic residues" evidence="5">
    <location>
        <begin position="146"/>
        <end position="163"/>
    </location>
</feature>
<dbReference type="EMBL" id="JABXXO010000003">
    <property type="protein sequence ID" value="KAF7782766.1"/>
    <property type="molecule type" value="Genomic_DNA"/>
</dbReference>
<dbReference type="GO" id="GO:0071013">
    <property type="term" value="C:catalytic step 2 spliceosome"/>
    <property type="evidence" value="ECO:0007669"/>
    <property type="project" value="TreeGrafter"/>
</dbReference>
<sequence length="272" mass="30201">MSTAHRPTWDPAQARTVVGGSRQFSVRDMAAHTKLKFRQVGQTSASEVKKRDLRAELFLAEAEAKNKKRKAEGKPPLPIEGISASSETQAMAEGGGDEESNKRRKLLQEALDLDKDDDDDDDDEEGEKGEKVGDNGSASKKGAADESSEEEEEDSDDEEDETAELLRELDKIKRERAEDKARKEQEQSDQDAATREEHIATANPLLNLAAALGQTPAGLNTTAPGTFSVKKRWDDDLVFKNQSMNDGGKPQHFVNDLLRTEFHKKFMSKFIK</sequence>
<feature type="compositionally biased region" description="Basic and acidic residues" evidence="5">
    <location>
        <begin position="164"/>
        <end position="195"/>
    </location>
</feature>
<evidence type="ECO:0000256" key="2">
    <source>
        <dbReference type="ARBA" id="ARBA00006644"/>
    </source>
</evidence>
<keyword evidence="3" id="KW-0507">mRNA processing</keyword>
<dbReference type="InterPro" id="IPR006973">
    <property type="entry name" value="Cwf_Cwc_15"/>
</dbReference>
<reference evidence="6 7" key="1">
    <citation type="journal article" name="Sci. Rep.">
        <title>Telomere-to-telomere assembled and centromere annotated genomes of the two main subspecies of the button mushroom Agaricus bisporus reveal especially polymorphic chromosome ends.</title>
        <authorList>
            <person name="Sonnenberg A.S.M."/>
            <person name="Sedaghat-Telgerd N."/>
            <person name="Lavrijssen B."/>
            <person name="Ohm R.A."/>
            <person name="Hendrickx P.M."/>
            <person name="Scholtmeijer K."/>
            <person name="Baars J.J.P."/>
            <person name="van Peer A."/>
        </authorList>
    </citation>
    <scope>NUCLEOTIDE SEQUENCE [LARGE SCALE GENOMIC DNA]</scope>
    <source>
        <strain evidence="6 7">H119_p4</strain>
    </source>
</reference>
<dbReference type="Proteomes" id="UP000629468">
    <property type="component" value="Unassembled WGS sequence"/>
</dbReference>
<dbReference type="GO" id="GO:0045292">
    <property type="term" value="P:mRNA cis splicing, via spliceosome"/>
    <property type="evidence" value="ECO:0007669"/>
    <property type="project" value="TreeGrafter"/>
</dbReference>
<accession>A0A8H7F8H2</accession>
<dbReference type="PANTHER" id="PTHR12718">
    <property type="entry name" value="CELL CYCLE CONTROL PROTEIN CWF15"/>
    <property type="match status" value="1"/>
</dbReference>
<evidence type="ECO:0000313" key="7">
    <source>
        <dbReference type="Proteomes" id="UP000629468"/>
    </source>
</evidence>
<dbReference type="Pfam" id="PF04889">
    <property type="entry name" value="Cwf_Cwc_15"/>
    <property type="match status" value="1"/>
</dbReference>
<feature type="compositionally biased region" description="Acidic residues" evidence="5">
    <location>
        <begin position="114"/>
        <end position="127"/>
    </location>
</feature>
<dbReference type="AlphaFoldDB" id="A0A8H7F8H2"/>
<comment type="function">
    <text evidence="1">Involved in pre-mRNA splicing.</text>
</comment>
<feature type="region of interest" description="Disordered" evidence="5">
    <location>
        <begin position="64"/>
        <end position="195"/>
    </location>
</feature>
<proteinExistence type="inferred from homology"/>
<organism evidence="6 7">
    <name type="scientific">Agaricus bisporus var. burnettii</name>
    <dbReference type="NCBI Taxonomy" id="192524"/>
    <lineage>
        <taxon>Eukaryota</taxon>
        <taxon>Fungi</taxon>
        <taxon>Dikarya</taxon>
        <taxon>Basidiomycota</taxon>
        <taxon>Agaricomycotina</taxon>
        <taxon>Agaricomycetes</taxon>
        <taxon>Agaricomycetidae</taxon>
        <taxon>Agaricales</taxon>
        <taxon>Agaricineae</taxon>
        <taxon>Agaricaceae</taxon>
        <taxon>Agaricus</taxon>
    </lineage>
</organism>
<protein>
    <recommendedName>
        <fullName evidence="8">Cwf15/Cwc15 cell cycle control protein</fullName>
    </recommendedName>
</protein>
<comment type="caution">
    <text evidence="6">The sequence shown here is derived from an EMBL/GenBank/DDBJ whole genome shotgun (WGS) entry which is preliminary data.</text>
</comment>
<dbReference type="PANTHER" id="PTHR12718:SF2">
    <property type="entry name" value="SPLICEOSOME-ASSOCIATED PROTEIN CWC15 HOMOLOG"/>
    <property type="match status" value="1"/>
</dbReference>
<evidence type="ECO:0000256" key="1">
    <source>
        <dbReference type="ARBA" id="ARBA00003777"/>
    </source>
</evidence>
<dbReference type="GO" id="GO:0003723">
    <property type="term" value="F:RNA binding"/>
    <property type="evidence" value="ECO:0007669"/>
    <property type="project" value="TreeGrafter"/>
</dbReference>
<name>A0A8H7F8H2_AGABI</name>